<dbReference type="RefSeq" id="WP_028541794.1">
    <property type="nucleotide sequence ID" value="NZ_CP109848.1"/>
</dbReference>
<dbReference type="Proteomes" id="UP001229409">
    <property type="component" value="Unassembled WGS sequence"/>
</dbReference>
<accession>A0AAP4A1U4</accession>
<protein>
    <submittedName>
        <fullName evidence="2">Uncharacterized protein</fullName>
    </submittedName>
</protein>
<comment type="caution">
    <text evidence="2">The sequence shown here is derived from an EMBL/GenBank/DDBJ whole genome shotgun (WGS) entry which is preliminary data.</text>
</comment>
<sequence length="225" mass="24073">MKKFVSTLMASVMLMLVIGSTAAMAATTPNAVQRESTSELSQELINKANPYIKLQSQTFTLSEEASKNLTEDELGLVNKALDSANNQAKNISGDVTVTTTDNNSLKVVPTNKFSTASINTSSYWDYELLWWGYRIYFSHQLINDIKSKALYAGGIGAISGSTLTGILSSLGLPGWIGGIVVGIFLVKGASIVYADNGRGVYFDAFWAGDPASQAVNFVTAKVYGA</sequence>
<keyword evidence="1" id="KW-0732">Signal</keyword>
<organism evidence="2 3">
    <name type="scientific">Paenibacillus polymyxa</name>
    <name type="common">Bacillus polymyxa</name>
    <dbReference type="NCBI Taxonomy" id="1406"/>
    <lineage>
        <taxon>Bacteria</taxon>
        <taxon>Bacillati</taxon>
        <taxon>Bacillota</taxon>
        <taxon>Bacilli</taxon>
        <taxon>Bacillales</taxon>
        <taxon>Paenibacillaceae</taxon>
        <taxon>Paenibacillus</taxon>
    </lineage>
</organism>
<feature type="signal peptide" evidence="1">
    <location>
        <begin position="1"/>
        <end position="25"/>
    </location>
</feature>
<dbReference type="EMBL" id="JARVWT010000009">
    <property type="protein sequence ID" value="MDH2333076.1"/>
    <property type="molecule type" value="Genomic_DNA"/>
</dbReference>
<evidence type="ECO:0000256" key="1">
    <source>
        <dbReference type="SAM" id="SignalP"/>
    </source>
</evidence>
<dbReference type="AlphaFoldDB" id="A0AAP4A1U4"/>
<reference evidence="2" key="1">
    <citation type="submission" date="2023-04" db="EMBL/GenBank/DDBJ databases">
        <title>Uncovering the Secrets of Slow-Growing Bacteria in Tropical Savanna Soil through Cultivation and Genomic Analysis.</title>
        <authorList>
            <person name="Goncalves O.S."/>
            <person name="Santana M.F."/>
        </authorList>
    </citation>
    <scope>NUCLEOTIDE SEQUENCE</scope>
    <source>
        <strain evidence="2">ANTI</strain>
    </source>
</reference>
<feature type="chain" id="PRO_5042812342" evidence="1">
    <location>
        <begin position="26"/>
        <end position="225"/>
    </location>
</feature>
<evidence type="ECO:0000313" key="2">
    <source>
        <dbReference type="EMBL" id="MDH2333076.1"/>
    </source>
</evidence>
<name>A0AAP4A1U4_PAEPO</name>
<proteinExistence type="predicted"/>
<gene>
    <name evidence="2" type="ORF">QDS18_19665</name>
</gene>
<evidence type="ECO:0000313" key="3">
    <source>
        <dbReference type="Proteomes" id="UP001229409"/>
    </source>
</evidence>